<evidence type="ECO:0000259" key="2">
    <source>
        <dbReference type="Pfam" id="PF12849"/>
    </source>
</evidence>
<gene>
    <name evidence="3" type="primary">tupA</name>
    <name evidence="3" type="ORF">SIN8267_02887</name>
</gene>
<feature type="signal peptide" evidence="1">
    <location>
        <begin position="1"/>
        <end position="20"/>
    </location>
</feature>
<dbReference type="SUPFAM" id="SSF53850">
    <property type="entry name" value="Periplasmic binding protein-like II"/>
    <property type="match status" value="1"/>
</dbReference>
<dbReference type="InterPro" id="IPR024370">
    <property type="entry name" value="PBP_domain"/>
</dbReference>
<name>A0ABN8EK35_9GAMM</name>
<dbReference type="RefSeq" id="WP_237445427.1">
    <property type="nucleotide sequence ID" value="NZ_CAKLPX010000003.1"/>
</dbReference>
<accession>A0ABN8EK35</accession>
<dbReference type="InterPro" id="IPR052738">
    <property type="entry name" value="ABC-Tungstate_binding"/>
</dbReference>
<sequence length="284" mass="31378">MYRRLRLLITAFLMFTGLLAQVSVALETATQGTVLRLATTTSVESSELLSHLLPDFQRQTGIQVEVLAVGTGQALAIGRRGDADLLITHSPSAEQKLIDDGVVITAYPLMHNRFLLVGPIGDQANIMAITSIDKALSQIANSKQMFISRGDNSGTHMKEVSLWRKIMITPDWSGYLSAGQGMSASLRMANELSAYTLTDRGSWLAHRHQLDNLQAFSAAGTSLYNPYRILMLNPEGYSHLNFEAAETFSQWLLSDTVQKKIGQFSADGLWLFCPANKQQRMHCE</sequence>
<proteinExistence type="predicted"/>
<dbReference type="Proteomes" id="UP000838100">
    <property type="component" value="Unassembled WGS sequence"/>
</dbReference>
<keyword evidence="4" id="KW-1185">Reference proteome</keyword>
<dbReference type="Pfam" id="PF12849">
    <property type="entry name" value="PBP_like_2"/>
    <property type="match status" value="1"/>
</dbReference>
<organism evidence="3 4">
    <name type="scientific">Sinobacterium norvegicum</name>
    <dbReference type="NCBI Taxonomy" id="1641715"/>
    <lineage>
        <taxon>Bacteria</taxon>
        <taxon>Pseudomonadati</taxon>
        <taxon>Pseudomonadota</taxon>
        <taxon>Gammaproteobacteria</taxon>
        <taxon>Cellvibrionales</taxon>
        <taxon>Spongiibacteraceae</taxon>
        <taxon>Sinobacterium</taxon>
    </lineage>
</organism>
<dbReference type="PANTHER" id="PTHR37945:SF1">
    <property type="entry name" value="EXTRACELLULAR TUNGSTATE BINDING PROTEIN"/>
    <property type="match status" value="1"/>
</dbReference>
<evidence type="ECO:0000313" key="4">
    <source>
        <dbReference type="Proteomes" id="UP000838100"/>
    </source>
</evidence>
<evidence type="ECO:0000256" key="1">
    <source>
        <dbReference type="SAM" id="SignalP"/>
    </source>
</evidence>
<evidence type="ECO:0000313" key="3">
    <source>
        <dbReference type="EMBL" id="CAH0992750.1"/>
    </source>
</evidence>
<dbReference type="PANTHER" id="PTHR37945">
    <property type="entry name" value="EXTRACELLULAR TUNGSTATE BINDING PROTEIN"/>
    <property type="match status" value="1"/>
</dbReference>
<feature type="chain" id="PRO_5047084062" evidence="1">
    <location>
        <begin position="21"/>
        <end position="284"/>
    </location>
</feature>
<dbReference type="EMBL" id="CAKLPX010000003">
    <property type="protein sequence ID" value="CAH0992750.1"/>
    <property type="molecule type" value="Genomic_DNA"/>
</dbReference>
<keyword evidence="1" id="KW-0732">Signal</keyword>
<protein>
    <submittedName>
        <fullName evidence="3">Tungstate-binding protein TupA</fullName>
    </submittedName>
</protein>
<comment type="caution">
    <text evidence="3">The sequence shown here is derived from an EMBL/GenBank/DDBJ whole genome shotgun (WGS) entry which is preliminary data.</text>
</comment>
<dbReference type="Gene3D" id="3.40.190.10">
    <property type="entry name" value="Periplasmic binding protein-like II"/>
    <property type="match status" value="2"/>
</dbReference>
<reference evidence="3" key="1">
    <citation type="submission" date="2021-12" db="EMBL/GenBank/DDBJ databases">
        <authorList>
            <person name="Rodrigo-Torres L."/>
            <person name="Arahal R. D."/>
            <person name="Lucena T."/>
        </authorList>
    </citation>
    <scope>NUCLEOTIDE SEQUENCE</scope>
    <source>
        <strain evidence="3">CECT 8267</strain>
    </source>
</reference>
<feature type="domain" description="PBP" evidence="2">
    <location>
        <begin position="29"/>
        <end position="255"/>
    </location>
</feature>